<dbReference type="Proteomes" id="UP001628091">
    <property type="component" value="Unassembled WGS sequence"/>
</dbReference>
<proteinExistence type="predicted"/>
<comment type="caution">
    <text evidence="2">The sequence shown here is derived from an EMBL/GenBank/DDBJ whole genome shotgun (WGS) entry which is preliminary data.</text>
</comment>
<feature type="region of interest" description="Disordered" evidence="1">
    <location>
        <begin position="28"/>
        <end position="81"/>
    </location>
</feature>
<organism evidence="2 3">
    <name type="scientific">Phyllobacterium phragmitis</name>
    <dbReference type="NCBI Taxonomy" id="2670329"/>
    <lineage>
        <taxon>Bacteria</taxon>
        <taxon>Pseudomonadati</taxon>
        <taxon>Pseudomonadota</taxon>
        <taxon>Alphaproteobacteria</taxon>
        <taxon>Hyphomicrobiales</taxon>
        <taxon>Phyllobacteriaceae</taxon>
        <taxon>Phyllobacterium</taxon>
    </lineage>
</organism>
<reference evidence="2 3" key="1">
    <citation type="submission" date="2024-10" db="EMBL/GenBank/DDBJ databases">
        <title>Isolation, draft genome sequencing and identification of Phyllobacterium sp. NSA23, isolated from leaf soil.</title>
        <authorList>
            <person name="Akita H."/>
        </authorList>
    </citation>
    <scope>NUCLEOTIDE SEQUENCE [LARGE SCALE GENOMIC DNA]</scope>
    <source>
        <strain evidence="2 3">NSA23</strain>
    </source>
</reference>
<sequence length="81" mass="8922">MMDMSRQFTPLWPAGHLPLKGGDYAFMDVRHQSQASQDKRGPRHQLISPSEGEMGGSPEGGVATRRPSYQISQEASHVSRA</sequence>
<accession>A0ABQ0GWI6</accession>
<dbReference type="EMBL" id="BAAFZP010000001">
    <property type="protein sequence ID" value="GAB1581026.1"/>
    <property type="molecule type" value="Genomic_DNA"/>
</dbReference>
<feature type="compositionally biased region" description="Polar residues" evidence="1">
    <location>
        <begin position="67"/>
        <end position="81"/>
    </location>
</feature>
<evidence type="ECO:0000313" key="2">
    <source>
        <dbReference type="EMBL" id="GAB1581026.1"/>
    </source>
</evidence>
<keyword evidence="3" id="KW-1185">Reference proteome</keyword>
<evidence type="ECO:0008006" key="4">
    <source>
        <dbReference type="Google" id="ProtNLM"/>
    </source>
</evidence>
<protein>
    <recommendedName>
        <fullName evidence="4">Lytic murein transglycosylase</fullName>
    </recommendedName>
</protein>
<evidence type="ECO:0000313" key="3">
    <source>
        <dbReference type="Proteomes" id="UP001628091"/>
    </source>
</evidence>
<gene>
    <name evidence="2" type="ORF">PPNSA23_09690</name>
</gene>
<evidence type="ECO:0000256" key="1">
    <source>
        <dbReference type="SAM" id="MobiDB-lite"/>
    </source>
</evidence>
<name>A0ABQ0GWI6_9HYPH</name>